<dbReference type="Proteomes" id="UP001055013">
    <property type="component" value="Unassembled WGS sequence"/>
</dbReference>
<gene>
    <name evidence="1" type="ORF">CBA19CS22_28345</name>
</gene>
<keyword evidence="2" id="KW-1185">Reference proteome</keyword>
<dbReference type="EMBL" id="BPUR01000020">
    <property type="protein sequence ID" value="GJH20533.1"/>
    <property type="molecule type" value="Genomic_DNA"/>
</dbReference>
<sequence length="763" mass="83988">MKIIDAQRGGSLMYLALLVLSCVFMRHALTNAASFALYQDNESMLGPLLGVLSNALSHGLWPLRTDTFLGGMALYDLPQLSAFYPFYMTWLPIYQTPFESMHSMHWVTLFHVLLAAANMCVLLRTMDRSVVASVFGSILFAFSANMLVYSSWLNILAPYAWLPLYLAGLIGILAARPRRIYPVIALLGMVMLVLSSPAQPLIHAVLLTSIMTVARLASAFATSKNVASLKPLMWVIGLGIISVLLVAPVLGPTIWNLSGTIRWIGPYPAIIGNAPVPFEAFQHDQMSIQMLGGVLFKMKNLAVGNPFVGPLVVALAAAGATLGWRSWLVKAMAFVALYSLISAAGSNLGFAYVNYYMPLLNKIREPSRFIVLFQLAMVLLAATGLDEMHRVLSAVPRPNLGKLVLPLIAVTGISVLVGYFVRGSTVQRLSTFATVVLLAALVLLTWFSAKSSNRTAASSTRGAWALVSLALLGYEVPWAPQPLTTSQYLTENGVSLNAALERVTRLDPTRQYRVIFEGSVKKQQASMMAAYYNIRTLNAYINPAPYRLFDELYYQAPRPDSYFANLGVKYLLCQDCTPAATRGFRHLEDVDNIAIYEAVDVAPRAWLASTVAGSYGDVKDFQTKLGTHPVSEGVLYVRAEDERRIGTSIDATPGCFMRETTRTITYDRFESSCAGNRLLVLNEFNDKAWRAYVDGALVPIIEVNANQLGVHLTAGLHFVEFRYRPDVFVYGLYLFACGLLLAILYVVRYGTMALRACGSDRDR</sequence>
<protein>
    <submittedName>
        <fullName evidence="1">Uncharacterized protein</fullName>
    </submittedName>
</protein>
<name>A0ACB5QZU7_9BURK</name>
<accession>A0ACB5QZU7</accession>
<evidence type="ECO:0000313" key="1">
    <source>
        <dbReference type="EMBL" id="GJH20533.1"/>
    </source>
</evidence>
<proteinExistence type="predicted"/>
<evidence type="ECO:0000313" key="2">
    <source>
        <dbReference type="Proteomes" id="UP001055013"/>
    </source>
</evidence>
<organism evidence="1 2">
    <name type="scientific">Caballeronia novacaledonica</name>
    <dbReference type="NCBI Taxonomy" id="1544861"/>
    <lineage>
        <taxon>Bacteria</taxon>
        <taxon>Pseudomonadati</taxon>
        <taxon>Pseudomonadota</taxon>
        <taxon>Betaproteobacteria</taxon>
        <taxon>Burkholderiales</taxon>
        <taxon>Burkholderiaceae</taxon>
        <taxon>Caballeronia</taxon>
    </lineage>
</organism>
<reference evidence="1" key="1">
    <citation type="submission" date="2021-09" db="EMBL/GenBank/DDBJ databases">
        <title>Isolation and characterization of 3-chlorobenzoate degrading bacteria from soils in Shizuoka.</title>
        <authorList>
            <person name="Ifat A."/>
            <person name="Ogawa N."/>
            <person name="Kimbara K."/>
            <person name="Moriuchi R."/>
            <person name="Dohra H."/>
            <person name="Shintani M."/>
        </authorList>
    </citation>
    <scope>NUCLEOTIDE SEQUENCE</scope>
    <source>
        <strain evidence="1">19CS2-2</strain>
    </source>
</reference>
<comment type="caution">
    <text evidence="1">The sequence shown here is derived from an EMBL/GenBank/DDBJ whole genome shotgun (WGS) entry which is preliminary data.</text>
</comment>